<protein>
    <submittedName>
        <fullName evidence="2">NAD(P)-dependent oxidoreductase</fullName>
    </submittedName>
</protein>
<dbReference type="EMBL" id="AP018553">
    <property type="protein sequence ID" value="BBD73466.1"/>
    <property type="molecule type" value="Genomic_DNA"/>
</dbReference>
<dbReference type="Gene3D" id="3.90.25.10">
    <property type="entry name" value="UDP-galactose 4-epimerase, domain 1"/>
    <property type="match status" value="1"/>
</dbReference>
<dbReference type="PANTHER" id="PTHR43242:SF1">
    <property type="entry name" value="NAD(P)-BINDING ROSSMANN-FOLD SUPERFAMILY PROTEIN"/>
    <property type="match status" value="1"/>
</dbReference>
<dbReference type="Proteomes" id="UP000276741">
    <property type="component" value="Chromosome"/>
</dbReference>
<dbReference type="AlphaFoldDB" id="A0A348B5L4"/>
<name>A0A348B5L4_9CREN</name>
<gene>
    <name evidence="3" type="ORF">GCM10007116_08420</name>
    <name evidence="2" type="ORF">HS1genome_1855</name>
</gene>
<evidence type="ECO:0000259" key="1">
    <source>
        <dbReference type="Pfam" id="PF04321"/>
    </source>
</evidence>
<dbReference type="EMBL" id="BMQS01000006">
    <property type="protein sequence ID" value="GGT92919.1"/>
    <property type="molecule type" value="Genomic_DNA"/>
</dbReference>
<dbReference type="InterPro" id="IPR036291">
    <property type="entry name" value="NAD(P)-bd_dom_sf"/>
</dbReference>
<evidence type="ECO:0000313" key="2">
    <source>
        <dbReference type="EMBL" id="BBD73466.1"/>
    </source>
</evidence>
<reference evidence="2" key="3">
    <citation type="journal article" date="2019" name="BMC Res. Notes">
        <title>Complete genome sequence of the Sulfodiicoccus acidiphilus strain HS-1T, the first crenarchaeon that lacks polB3, isolated from an acidic hot spring in Ohwaku-dani, Hakone, Japan.</title>
        <authorList>
            <person name="Sakai H.D."/>
            <person name="Kurosawa N."/>
        </authorList>
    </citation>
    <scope>NUCLEOTIDE SEQUENCE</scope>
    <source>
        <strain evidence="2">HS-1</strain>
    </source>
</reference>
<dbReference type="CDD" id="cd05254">
    <property type="entry name" value="dTDP_HR_like_SDR_e"/>
    <property type="match status" value="1"/>
</dbReference>
<keyword evidence="4" id="KW-1185">Reference proteome</keyword>
<dbReference type="SUPFAM" id="SSF51735">
    <property type="entry name" value="NAD(P)-binding Rossmann-fold domains"/>
    <property type="match status" value="1"/>
</dbReference>
<reference evidence="3" key="4">
    <citation type="submission" date="2020-09" db="EMBL/GenBank/DDBJ databases">
        <authorList>
            <person name="Sun Q."/>
            <person name="Ohkuma M."/>
        </authorList>
    </citation>
    <scope>NUCLEOTIDE SEQUENCE</scope>
    <source>
        <strain evidence="3">JCM 31740</strain>
    </source>
</reference>
<proteinExistence type="predicted"/>
<dbReference type="KEGG" id="sacd:HS1genome_1855"/>
<evidence type="ECO:0000313" key="3">
    <source>
        <dbReference type="EMBL" id="GGT92919.1"/>
    </source>
</evidence>
<sequence>MRRRIYPFILGDPGLPMRALVLGGSGQLGLELREVLSNYEVVWTYSSREVPGGVKLDVRDFNSLEDLVLRTRPDVVVNAAAFTDVDGCETDRERCLKVNGEAVKHLVRAARVVEAYVVHVSTDYVFDGERGNYAEEDVPNPVNYYGLSKLVGEAYALSYDDSLVVRTSGVFRHKGYVPYALRALREGREVAAFRGYYSPISARKLAQAVHELVGQRRTGVLNVAGERVSRYDLAVKLKEMYGLPGKVREVQDVQGWKARRPFDSSLNSSRARGLISVELGLEENLEDLLKVEEVR</sequence>
<dbReference type="Gene3D" id="3.40.50.720">
    <property type="entry name" value="NAD(P)-binding Rossmann-like Domain"/>
    <property type="match status" value="1"/>
</dbReference>
<dbReference type="InterPro" id="IPR029903">
    <property type="entry name" value="RmlD-like-bd"/>
</dbReference>
<feature type="domain" description="RmlD-like substrate binding" evidence="1">
    <location>
        <begin position="17"/>
        <end position="286"/>
    </location>
</feature>
<evidence type="ECO:0000313" key="4">
    <source>
        <dbReference type="Proteomes" id="UP000276741"/>
    </source>
</evidence>
<organism evidence="2 4">
    <name type="scientific">Sulfodiicoccus acidiphilus</name>
    <dbReference type="NCBI Taxonomy" id="1670455"/>
    <lineage>
        <taxon>Archaea</taxon>
        <taxon>Thermoproteota</taxon>
        <taxon>Thermoprotei</taxon>
        <taxon>Sulfolobales</taxon>
        <taxon>Sulfolobaceae</taxon>
        <taxon>Sulfodiicoccus</taxon>
    </lineage>
</organism>
<reference evidence="3" key="1">
    <citation type="journal article" date="2014" name="Int. J. Syst. Evol. Microbiol.">
        <title>Complete genome sequence of Corynebacterium casei LMG S-19264T (=DSM 44701T), isolated from a smear-ripened cheese.</title>
        <authorList>
            <consortium name="US DOE Joint Genome Institute (JGI-PGF)"/>
            <person name="Walter F."/>
            <person name="Albersmeier A."/>
            <person name="Kalinowski J."/>
            <person name="Ruckert C."/>
        </authorList>
    </citation>
    <scope>NUCLEOTIDE SEQUENCE</scope>
    <source>
        <strain evidence="3">JCM 31740</strain>
    </source>
</reference>
<dbReference type="Proteomes" id="UP000616143">
    <property type="component" value="Unassembled WGS sequence"/>
</dbReference>
<dbReference type="PANTHER" id="PTHR43242">
    <property type="entry name" value="NAD(P)-BINDING ROSSMANN-FOLD SUPERFAMILY PROTEIN"/>
    <property type="match status" value="1"/>
</dbReference>
<dbReference type="Pfam" id="PF04321">
    <property type="entry name" value="RmlD_sub_bind"/>
    <property type="match status" value="1"/>
</dbReference>
<reference evidence="4" key="2">
    <citation type="submission" date="2018-04" db="EMBL/GenBank/DDBJ databases">
        <title>Complete genome sequence of Sulfodiicoccus acidiphilus strain HS-1.</title>
        <authorList>
            <person name="Sakai H.D."/>
            <person name="Kurosawa N."/>
        </authorList>
    </citation>
    <scope>NUCLEOTIDE SEQUENCE [LARGE SCALE GENOMIC DNA]</scope>
    <source>
        <strain evidence="4">HS-1</strain>
    </source>
</reference>
<accession>A0A348B5L4</accession>